<evidence type="ECO:0000313" key="3">
    <source>
        <dbReference type="Proteomes" id="UP000694660"/>
    </source>
</evidence>
<sequence length="173" mass="19997">MHRSEIYVFLDFDGVTHPLREVEDFRCLPRIEAVLREFDECRVVITSDWRTLFSLRRLQTHFSDDIRERVIGTTPLLLPTHGADFYGLREAEARQWLAQRQAADAPWLAIDDAPGNWPTRARLLLTDFKCGFMDDDAERMRTVLRALRAGTHHEADDPSPRLAWGRPELAPGT</sequence>
<dbReference type="Proteomes" id="UP000694660">
    <property type="component" value="Unassembled WGS sequence"/>
</dbReference>
<gene>
    <name evidence="2" type="ORF">I8J34_01545</name>
</gene>
<protein>
    <submittedName>
        <fullName evidence="2">Uncharacterized protein</fullName>
    </submittedName>
</protein>
<evidence type="ECO:0000256" key="1">
    <source>
        <dbReference type="SAM" id="MobiDB-lite"/>
    </source>
</evidence>
<keyword evidence="3" id="KW-1185">Reference proteome</keyword>
<proteinExistence type="predicted"/>
<evidence type="ECO:0000313" key="2">
    <source>
        <dbReference type="EMBL" id="MBT0959843.1"/>
    </source>
</evidence>
<dbReference type="AlphaFoldDB" id="A0A944H665"/>
<dbReference type="RefSeq" id="WP_214359589.1">
    <property type="nucleotide sequence ID" value="NZ_JAEKFT010000001.1"/>
</dbReference>
<comment type="caution">
    <text evidence="2">The sequence shown here is derived from an EMBL/GenBank/DDBJ whole genome shotgun (WGS) entry which is preliminary data.</text>
</comment>
<accession>A0A944H665</accession>
<reference evidence="3" key="1">
    <citation type="journal article" date="2022" name="ISME J.">
        <title>Genetic and phylogenetic analysis of dissimilatory iodate-reducing bacteria identifies potential niches across the world's oceans.</title>
        <authorList>
            <person name="Reyes-Umana V."/>
            <person name="Henning Z."/>
            <person name="Lee K."/>
            <person name="Barnum T.P."/>
            <person name="Coates J.D."/>
        </authorList>
    </citation>
    <scope>NUCLEOTIDE SEQUENCE [LARGE SCALE GENOMIC DNA]</scope>
    <source>
        <strain evidence="3">IR12</strain>
    </source>
</reference>
<feature type="region of interest" description="Disordered" evidence="1">
    <location>
        <begin position="151"/>
        <end position="173"/>
    </location>
</feature>
<name>A0A944H665_DENI1</name>
<dbReference type="Pfam" id="PF18143">
    <property type="entry name" value="HAD_SAK_2"/>
    <property type="match status" value="1"/>
</dbReference>
<dbReference type="EMBL" id="JAEKFT010000001">
    <property type="protein sequence ID" value="MBT0959843.1"/>
    <property type="molecule type" value="Genomic_DNA"/>
</dbReference>
<organism evidence="2 3">
    <name type="scientific">Denitromonas iodatirespirans</name>
    <dbReference type="NCBI Taxonomy" id="2795389"/>
    <lineage>
        <taxon>Bacteria</taxon>
        <taxon>Pseudomonadati</taxon>
        <taxon>Pseudomonadota</taxon>
        <taxon>Betaproteobacteria</taxon>
        <taxon>Rhodocyclales</taxon>
        <taxon>Zoogloeaceae</taxon>
        <taxon>Denitromonas</taxon>
    </lineage>
</organism>